<organism evidence="1 2">
    <name type="scientific">Actinocrispum wychmicini</name>
    <dbReference type="NCBI Taxonomy" id="1213861"/>
    <lineage>
        <taxon>Bacteria</taxon>
        <taxon>Bacillati</taxon>
        <taxon>Actinomycetota</taxon>
        <taxon>Actinomycetes</taxon>
        <taxon>Pseudonocardiales</taxon>
        <taxon>Pseudonocardiaceae</taxon>
        <taxon>Actinocrispum</taxon>
    </lineage>
</organism>
<evidence type="ECO:0000313" key="2">
    <source>
        <dbReference type="Proteomes" id="UP000295680"/>
    </source>
</evidence>
<dbReference type="EMBL" id="SLWS01000002">
    <property type="protein sequence ID" value="TCO62916.1"/>
    <property type="molecule type" value="Genomic_DNA"/>
</dbReference>
<dbReference type="AlphaFoldDB" id="A0A4R2JZQ2"/>
<gene>
    <name evidence="1" type="ORF">EV192_1021056</name>
</gene>
<comment type="caution">
    <text evidence="1">The sequence shown here is derived from an EMBL/GenBank/DDBJ whole genome shotgun (WGS) entry which is preliminary data.</text>
</comment>
<name>A0A4R2JZQ2_9PSEU</name>
<protein>
    <submittedName>
        <fullName evidence="1">Uncharacterized protein</fullName>
    </submittedName>
</protein>
<keyword evidence="2" id="KW-1185">Reference proteome</keyword>
<evidence type="ECO:0000313" key="1">
    <source>
        <dbReference type="EMBL" id="TCO62916.1"/>
    </source>
</evidence>
<dbReference type="Proteomes" id="UP000295680">
    <property type="component" value="Unassembled WGS sequence"/>
</dbReference>
<accession>A0A4R2JZQ2</accession>
<proteinExistence type="predicted"/>
<sequence>MGFREDYAAALTNELGVDVDGDSVGDSSEVVQQIGAVEDYLADLDQADVSTLDAVAESGVDMSTLLDEDGQSVDVPGGQLLTIAATAELPLSTVIGVARDSYTAALEANPDEANA</sequence>
<reference evidence="1 2" key="1">
    <citation type="submission" date="2019-03" db="EMBL/GenBank/DDBJ databases">
        <title>Genomic Encyclopedia of Type Strains, Phase IV (KMG-IV): sequencing the most valuable type-strain genomes for metagenomic binning, comparative biology and taxonomic classification.</title>
        <authorList>
            <person name="Goeker M."/>
        </authorList>
    </citation>
    <scope>NUCLEOTIDE SEQUENCE [LARGE SCALE GENOMIC DNA]</scope>
    <source>
        <strain evidence="1 2">DSM 45934</strain>
    </source>
</reference>